<keyword evidence="2" id="KW-1185">Reference proteome</keyword>
<evidence type="ECO:0000313" key="2">
    <source>
        <dbReference type="Proteomes" id="UP001321421"/>
    </source>
</evidence>
<accession>A0ABN6YNQ5</accession>
<organism evidence="1 2">
    <name type="scientific">Barrientosiimonas endolithica</name>
    <dbReference type="NCBI Taxonomy" id="1535208"/>
    <lineage>
        <taxon>Bacteria</taxon>
        <taxon>Bacillati</taxon>
        <taxon>Actinomycetota</taxon>
        <taxon>Actinomycetes</taxon>
        <taxon>Micrococcales</taxon>
        <taxon>Dermacoccaceae</taxon>
        <taxon>Barrientosiimonas</taxon>
    </lineage>
</organism>
<dbReference type="EMBL" id="AP027735">
    <property type="protein sequence ID" value="BDZ57661.1"/>
    <property type="molecule type" value="Genomic_DNA"/>
</dbReference>
<gene>
    <name evidence="1" type="ORF">GCM10025872_13180</name>
</gene>
<evidence type="ECO:0000313" key="1">
    <source>
        <dbReference type="EMBL" id="BDZ57661.1"/>
    </source>
</evidence>
<proteinExistence type="predicted"/>
<reference evidence="2" key="1">
    <citation type="journal article" date="2019" name="Int. J. Syst. Evol. Microbiol.">
        <title>The Global Catalogue of Microorganisms (GCM) 10K type strain sequencing project: providing services to taxonomists for standard genome sequencing and annotation.</title>
        <authorList>
            <consortium name="The Broad Institute Genomics Platform"/>
            <consortium name="The Broad Institute Genome Sequencing Center for Infectious Disease"/>
            <person name="Wu L."/>
            <person name="Ma J."/>
        </authorList>
    </citation>
    <scope>NUCLEOTIDE SEQUENCE [LARGE SCALE GENOMIC DNA]</scope>
    <source>
        <strain evidence="2">NBRC 110608</strain>
    </source>
</reference>
<protein>
    <submittedName>
        <fullName evidence="1">Uncharacterized protein</fullName>
    </submittedName>
</protein>
<sequence length="68" mass="7220">MDAPDSRAPAPFFPSRCSLLQSVTQVATANPATLSHDPQDRPRLANGAAVTPVLVRLAQLTALVLPMR</sequence>
<dbReference type="Proteomes" id="UP001321421">
    <property type="component" value="Chromosome"/>
</dbReference>
<name>A0ABN6YNQ5_9MICO</name>